<keyword evidence="1" id="KW-1133">Transmembrane helix</keyword>
<evidence type="ECO:0000313" key="2">
    <source>
        <dbReference type="EMBL" id="WOV84459.1"/>
    </source>
</evidence>
<dbReference type="Proteomes" id="UP001303532">
    <property type="component" value="Chromosome"/>
</dbReference>
<reference evidence="2 3" key="1">
    <citation type="submission" date="2023-01" db="EMBL/GenBank/DDBJ databases">
        <title>Sporosarcina sp. nov., isolated from Korean tranditional fermented seafood 'Jeotgal'.</title>
        <authorList>
            <person name="Yang A.-I."/>
        </authorList>
    </citation>
    <scope>NUCLEOTIDE SEQUENCE [LARGE SCALE GENOMIC DNA]</scope>
    <source>
        <strain evidence="2 3">B2O-1</strain>
    </source>
</reference>
<dbReference type="Pfam" id="PF04341">
    <property type="entry name" value="DUF485"/>
    <property type="match status" value="1"/>
</dbReference>
<gene>
    <name evidence="2" type="ORF">PGH26_00620</name>
</gene>
<dbReference type="PANTHER" id="PTHR38441:SF1">
    <property type="entry name" value="MEMBRANE PROTEIN"/>
    <property type="match status" value="1"/>
</dbReference>
<evidence type="ECO:0000313" key="3">
    <source>
        <dbReference type="Proteomes" id="UP001303532"/>
    </source>
</evidence>
<protein>
    <submittedName>
        <fullName evidence="2">DUF485 domain-containing protein</fullName>
    </submittedName>
</protein>
<sequence>MTIELQEAELKRDPELPRTTDGKLDYERIIETPEFKHLVKKKNRFLTPYVIAFFAIYLLLPILTGYTSILETRAIGWMTWTWVYAFGLFVMVWVFTQIYVKKARDFDKDVDQIIQKHVRD</sequence>
<feature type="transmembrane region" description="Helical" evidence="1">
    <location>
        <begin position="46"/>
        <end position="69"/>
    </location>
</feature>
<keyword evidence="1" id="KW-0812">Transmembrane</keyword>
<dbReference type="RefSeq" id="WP_323692107.1">
    <property type="nucleotide sequence ID" value="NZ_CP116341.1"/>
</dbReference>
<organism evidence="2 3">
    <name type="scientific">Sporosarcina jeotgali</name>
    <dbReference type="NCBI Taxonomy" id="3020056"/>
    <lineage>
        <taxon>Bacteria</taxon>
        <taxon>Bacillati</taxon>
        <taxon>Bacillota</taxon>
        <taxon>Bacilli</taxon>
        <taxon>Bacillales</taxon>
        <taxon>Caryophanaceae</taxon>
        <taxon>Sporosarcina</taxon>
    </lineage>
</organism>
<dbReference type="PANTHER" id="PTHR38441">
    <property type="entry name" value="INTEGRAL MEMBRANE PROTEIN-RELATED"/>
    <property type="match status" value="1"/>
</dbReference>
<dbReference type="EMBL" id="CP116341">
    <property type="protein sequence ID" value="WOV84459.1"/>
    <property type="molecule type" value="Genomic_DNA"/>
</dbReference>
<dbReference type="InterPro" id="IPR007436">
    <property type="entry name" value="DUF485"/>
</dbReference>
<proteinExistence type="predicted"/>
<keyword evidence="3" id="KW-1185">Reference proteome</keyword>
<accession>A0ABZ0KVL2</accession>
<evidence type="ECO:0000256" key="1">
    <source>
        <dbReference type="SAM" id="Phobius"/>
    </source>
</evidence>
<name>A0ABZ0KVL2_9BACL</name>
<feature type="transmembrane region" description="Helical" evidence="1">
    <location>
        <begin position="81"/>
        <end position="100"/>
    </location>
</feature>
<keyword evidence="1" id="KW-0472">Membrane</keyword>